<accession>A0A2I2KIW8</accession>
<dbReference type="RefSeq" id="WP_101829752.1">
    <property type="nucleotide sequence ID" value="NZ_FZMO01000007.1"/>
</dbReference>
<feature type="region of interest" description="Disordered" evidence="1">
    <location>
        <begin position="107"/>
        <end position="159"/>
    </location>
</feature>
<dbReference type="EMBL" id="FZMO01000007">
    <property type="protein sequence ID" value="SNQ45604.1"/>
    <property type="molecule type" value="Genomic_DNA"/>
</dbReference>
<reference evidence="2 3" key="1">
    <citation type="submission" date="2017-06" db="EMBL/GenBank/DDBJ databases">
        <authorList>
            <person name="Kim H.J."/>
            <person name="Triplett B.A."/>
        </authorList>
    </citation>
    <scope>NUCLEOTIDE SEQUENCE [LARGE SCALE GENOMIC DNA]</scope>
    <source>
        <strain evidence="2">FRACA_ARgP5</strain>
    </source>
</reference>
<evidence type="ECO:0000313" key="2">
    <source>
        <dbReference type="EMBL" id="SNQ45604.1"/>
    </source>
</evidence>
<name>A0A2I2KIW8_9ACTN</name>
<feature type="compositionally biased region" description="Basic and acidic residues" evidence="1">
    <location>
        <begin position="113"/>
        <end position="127"/>
    </location>
</feature>
<keyword evidence="3" id="KW-1185">Reference proteome</keyword>
<evidence type="ECO:0000313" key="3">
    <source>
        <dbReference type="Proteomes" id="UP000234331"/>
    </source>
</evidence>
<protein>
    <submittedName>
        <fullName evidence="2">Uncharacterized protein</fullName>
    </submittedName>
</protein>
<sequence>MPHPSGGGEHPVLRGRTGLARSRRMTWRVTRRALAAALSLPCVLVAGCGSQPSRPAAATPPSPAAVVDASRLRLPLDRYLLSPDQSELVARAHRTVLAECMHRFGVAGPPRPPRPDGPRTWEERRYGITDLDLASRTGYRTSTRPPAPVTRPSGLDDPQTLAVLTGRGDRVIGGRPVPPGGCAGETRRRLTAGAPTSVEETDLPQWLGRDTYLTSRRDRRVQAAQRAWSTCMREHGYHYATALDAPADPRFKGLPVSALEITTARTDIACKRRTDLVGVWFAVEADLQRASIATHRDALERIRLTNEAQLRAADGLHLD</sequence>
<dbReference type="AlphaFoldDB" id="A0A2I2KIW8"/>
<dbReference type="Proteomes" id="UP000234331">
    <property type="component" value="Unassembled WGS sequence"/>
</dbReference>
<dbReference type="OrthoDB" id="4800194at2"/>
<proteinExistence type="predicted"/>
<gene>
    <name evidence="2" type="ORF">FRACA_1040009</name>
</gene>
<evidence type="ECO:0000256" key="1">
    <source>
        <dbReference type="SAM" id="MobiDB-lite"/>
    </source>
</evidence>
<organism evidence="2 3">
    <name type="scientific">Frankia canadensis</name>
    <dbReference type="NCBI Taxonomy" id="1836972"/>
    <lineage>
        <taxon>Bacteria</taxon>
        <taxon>Bacillati</taxon>
        <taxon>Actinomycetota</taxon>
        <taxon>Actinomycetes</taxon>
        <taxon>Frankiales</taxon>
        <taxon>Frankiaceae</taxon>
        <taxon>Frankia</taxon>
    </lineage>
</organism>
<feature type="region of interest" description="Disordered" evidence="1">
    <location>
        <begin position="1"/>
        <end position="20"/>
    </location>
</feature>